<name>A0A7W4NYR8_9PROT</name>
<comment type="caution">
    <text evidence="1">The sequence shown here is derived from an EMBL/GenBank/DDBJ whole genome shotgun (WGS) entry which is preliminary data.</text>
</comment>
<sequence length="29" mass="3131">MPDIARGFNRSACAMCACVARSGRRAVFL</sequence>
<proteinExistence type="predicted"/>
<dbReference type="EMBL" id="JABEQD010000006">
    <property type="protein sequence ID" value="MBB2168823.1"/>
    <property type="molecule type" value="Genomic_DNA"/>
</dbReference>
<organism evidence="1 2">
    <name type="scientific">Gluconacetobacter aggeris</name>
    <dbReference type="NCBI Taxonomy" id="1286186"/>
    <lineage>
        <taxon>Bacteria</taxon>
        <taxon>Pseudomonadati</taxon>
        <taxon>Pseudomonadota</taxon>
        <taxon>Alphaproteobacteria</taxon>
        <taxon>Acetobacterales</taxon>
        <taxon>Acetobacteraceae</taxon>
        <taxon>Gluconacetobacter</taxon>
    </lineage>
</organism>
<accession>A0A7W4NYR8</accession>
<evidence type="ECO:0000313" key="2">
    <source>
        <dbReference type="Proteomes" id="UP000559860"/>
    </source>
</evidence>
<gene>
    <name evidence="1" type="ORF">HLH36_10725</name>
</gene>
<keyword evidence="2" id="KW-1185">Reference proteome</keyword>
<evidence type="ECO:0000313" key="1">
    <source>
        <dbReference type="EMBL" id="MBB2168823.1"/>
    </source>
</evidence>
<dbReference type="Proteomes" id="UP000559860">
    <property type="component" value="Unassembled WGS sequence"/>
</dbReference>
<dbReference type="AlphaFoldDB" id="A0A7W4NYR8"/>
<reference evidence="1 2" key="1">
    <citation type="submission" date="2020-04" db="EMBL/GenBank/DDBJ databases">
        <title>Description of novel Gluconacetobacter.</title>
        <authorList>
            <person name="Sombolestani A."/>
        </authorList>
    </citation>
    <scope>NUCLEOTIDE SEQUENCE [LARGE SCALE GENOMIC DNA]</scope>
    <source>
        <strain evidence="1 2">LMG 27801</strain>
    </source>
</reference>
<protein>
    <submittedName>
        <fullName evidence="1">Uncharacterized protein</fullName>
    </submittedName>
</protein>